<accession>A0A9X0D980</accession>
<evidence type="ECO:0000256" key="5">
    <source>
        <dbReference type="ARBA" id="ARBA00023180"/>
    </source>
</evidence>
<sequence length="294" mass="33315">MRATEVGVPFKWSRSRRQFFCCGFSRLLRSALWLLVVLMLFVRATTAGVGEEIGSSKSFDCCGMPLNTSKCWTDLACVCEKCANRTRHDAVSYRMEFCSSFPLNEVLNGAFLRNRTFCQEQLNMLQRADNTAYSSYRNFEGVIQRIHCGEFEIWEANTYSATSTCSDCLEAYKNWICFTKLSEAVASIVYPDKTTKSMKRPCLNFCETVLQKCPYLLPTPNDEGNLVQVGYSAFNCVETEEWQQEYKDSDDCFPIDPMVKCKQNNYTSILQPTVTTMSVSTSNSTANSTNNGGR</sequence>
<dbReference type="PANTHER" id="PTHR15819:SF11">
    <property type="entry name" value="MID1, ISOFORM A"/>
    <property type="match status" value="1"/>
</dbReference>
<proteinExistence type="inferred from homology"/>
<comment type="subcellular location">
    <subcellularLocation>
        <location evidence="1">Membrane</location>
        <topology evidence="1">Multi-pass membrane protein</topology>
    </subcellularLocation>
</comment>
<dbReference type="InterPro" id="IPR024338">
    <property type="entry name" value="MID1/Yam8"/>
</dbReference>
<evidence type="ECO:0000256" key="2">
    <source>
        <dbReference type="ARBA" id="ARBA00022692"/>
    </source>
</evidence>
<comment type="caution">
    <text evidence="7">The sequence shown here is derived from an EMBL/GenBank/DDBJ whole genome shotgun (WGS) entry which is preliminary data.</text>
</comment>
<dbReference type="Pfam" id="PF12929">
    <property type="entry name" value="Mid1"/>
    <property type="match status" value="1"/>
</dbReference>
<name>A0A9X0D980_9CNID</name>
<dbReference type="GO" id="GO:0098703">
    <property type="term" value="P:calcium ion import across plasma membrane"/>
    <property type="evidence" value="ECO:0007669"/>
    <property type="project" value="InterPro"/>
</dbReference>
<keyword evidence="5" id="KW-0325">Glycoprotein</keyword>
<keyword evidence="2" id="KW-0812">Transmembrane</keyword>
<dbReference type="InterPro" id="IPR055288">
    <property type="entry name" value="NALCN_aux_factor_1/2"/>
</dbReference>
<dbReference type="OrthoDB" id="10047996at2759"/>
<evidence type="ECO:0000313" key="7">
    <source>
        <dbReference type="EMBL" id="KAJ7390298.1"/>
    </source>
</evidence>
<dbReference type="GO" id="GO:0005886">
    <property type="term" value="C:plasma membrane"/>
    <property type="evidence" value="ECO:0007669"/>
    <property type="project" value="TreeGrafter"/>
</dbReference>
<keyword evidence="8" id="KW-1185">Reference proteome</keyword>
<keyword evidence="4" id="KW-0472">Membrane</keyword>
<protein>
    <submittedName>
        <fullName evidence="7">Uncharacterized protein</fullName>
    </submittedName>
</protein>
<evidence type="ECO:0000256" key="3">
    <source>
        <dbReference type="ARBA" id="ARBA00022989"/>
    </source>
</evidence>
<reference evidence="7" key="1">
    <citation type="submission" date="2023-01" db="EMBL/GenBank/DDBJ databases">
        <title>Genome assembly of the deep-sea coral Lophelia pertusa.</title>
        <authorList>
            <person name="Herrera S."/>
            <person name="Cordes E."/>
        </authorList>
    </citation>
    <scope>NUCLEOTIDE SEQUENCE</scope>
    <source>
        <strain evidence="7">USNM1676648</strain>
        <tissue evidence="7">Polyp</tissue>
    </source>
</reference>
<evidence type="ECO:0000256" key="4">
    <source>
        <dbReference type="ARBA" id="ARBA00023136"/>
    </source>
</evidence>
<evidence type="ECO:0000256" key="6">
    <source>
        <dbReference type="ARBA" id="ARBA00029445"/>
    </source>
</evidence>
<evidence type="ECO:0000256" key="1">
    <source>
        <dbReference type="ARBA" id="ARBA00004141"/>
    </source>
</evidence>
<dbReference type="Proteomes" id="UP001163046">
    <property type="component" value="Unassembled WGS sequence"/>
</dbReference>
<gene>
    <name evidence="7" type="ORF">OS493_026173</name>
</gene>
<dbReference type="PANTHER" id="PTHR15819">
    <property type="entry name" value="TRANSMEMBRANE PROTEIN FAM155"/>
    <property type="match status" value="1"/>
</dbReference>
<organism evidence="7 8">
    <name type="scientific">Desmophyllum pertusum</name>
    <dbReference type="NCBI Taxonomy" id="174260"/>
    <lineage>
        <taxon>Eukaryota</taxon>
        <taxon>Metazoa</taxon>
        <taxon>Cnidaria</taxon>
        <taxon>Anthozoa</taxon>
        <taxon>Hexacorallia</taxon>
        <taxon>Scleractinia</taxon>
        <taxon>Caryophylliina</taxon>
        <taxon>Caryophylliidae</taxon>
        <taxon>Desmophyllum</taxon>
    </lineage>
</organism>
<comment type="similarity">
    <text evidence="6">Belongs to the NALF family.</text>
</comment>
<dbReference type="AlphaFoldDB" id="A0A9X0D980"/>
<evidence type="ECO:0000313" key="8">
    <source>
        <dbReference type="Proteomes" id="UP001163046"/>
    </source>
</evidence>
<dbReference type="EMBL" id="MU825418">
    <property type="protein sequence ID" value="KAJ7390298.1"/>
    <property type="molecule type" value="Genomic_DNA"/>
</dbReference>
<dbReference type="GO" id="GO:0015275">
    <property type="term" value="F:stretch-activated, monoatomic cation-selective, calcium channel activity"/>
    <property type="evidence" value="ECO:0007669"/>
    <property type="project" value="TreeGrafter"/>
</dbReference>
<keyword evidence="3" id="KW-1133">Transmembrane helix</keyword>